<feature type="transmembrane region" description="Helical" evidence="4">
    <location>
        <begin position="63"/>
        <end position="85"/>
    </location>
</feature>
<dbReference type="Gene3D" id="3.30.565.10">
    <property type="entry name" value="Histidine kinase-like ATPase, C-terminal domain"/>
    <property type="match status" value="1"/>
</dbReference>
<feature type="domain" description="Histidine kinase" evidence="5">
    <location>
        <begin position="310"/>
        <end position="525"/>
    </location>
</feature>
<proteinExistence type="predicted"/>
<protein>
    <recommendedName>
        <fullName evidence="2">histidine kinase</fullName>
        <ecNumber evidence="2">2.7.13.3</ecNumber>
    </recommendedName>
</protein>
<reference evidence="6 7" key="1">
    <citation type="submission" date="2019-10" db="EMBL/GenBank/DDBJ databases">
        <title>New genus of Silvanigrellaceae.</title>
        <authorList>
            <person name="Pitt A."/>
            <person name="Hahn M.W."/>
        </authorList>
    </citation>
    <scope>NUCLEOTIDE SEQUENCE [LARGE SCALE GENOMIC DNA]</scope>
    <source>
        <strain evidence="6 7">33A1-SZDP</strain>
    </source>
</reference>
<dbReference type="PANTHER" id="PTHR43547">
    <property type="entry name" value="TWO-COMPONENT HISTIDINE KINASE"/>
    <property type="match status" value="1"/>
</dbReference>
<comment type="catalytic activity">
    <reaction evidence="1">
        <text>ATP + protein L-histidine = ADP + protein N-phospho-L-histidine.</text>
        <dbReference type="EC" id="2.7.13.3"/>
    </reaction>
</comment>
<dbReference type="PANTHER" id="PTHR43547:SF2">
    <property type="entry name" value="HYBRID SIGNAL TRANSDUCTION HISTIDINE KINASE C"/>
    <property type="match status" value="1"/>
</dbReference>
<dbReference type="SUPFAM" id="SSF55874">
    <property type="entry name" value="ATPase domain of HSP90 chaperone/DNA topoisomerase II/histidine kinase"/>
    <property type="match status" value="1"/>
</dbReference>
<dbReference type="EMBL" id="WFLN01000004">
    <property type="protein sequence ID" value="KAB8033569.1"/>
    <property type="molecule type" value="Genomic_DNA"/>
</dbReference>
<dbReference type="AlphaFoldDB" id="A0A833JF67"/>
<dbReference type="InterPro" id="IPR036890">
    <property type="entry name" value="HATPase_C_sf"/>
</dbReference>
<accession>A0A833JF67</accession>
<dbReference type="CDD" id="cd00075">
    <property type="entry name" value="HATPase"/>
    <property type="match status" value="1"/>
</dbReference>
<dbReference type="PRINTS" id="PR00344">
    <property type="entry name" value="BCTRLSENSOR"/>
</dbReference>
<dbReference type="Pfam" id="PF02518">
    <property type="entry name" value="HATPase_c"/>
    <property type="match status" value="1"/>
</dbReference>
<evidence type="ECO:0000259" key="5">
    <source>
        <dbReference type="PROSITE" id="PS50109"/>
    </source>
</evidence>
<dbReference type="GO" id="GO:0000155">
    <property type="term" value="F:phosphorelay sensor kinase activity"/>
    <property type="evidence" value="ECO:0007669"/>
    <property type="project" value="TreeGrafter"/>
</dbReference>
<dbReference type="InterPro" id="IPR004358">
    <property type="entry name" value="Sig_transdc_His_kin-like_C"/>
</dbReference>
<evidence type="ECO:0000313" key="6">
    <source>
        <dbReference type="EMBL" id="KAB8033569.1"/>
    </source>
</evidence>
<evidence type="ECO:0000256" key="4">
    <source>
        <dbReference type="SAM" id="Phobius"/>
    </source>
</evidence>
<comment type="caution">
    <text evidence="6">The sequence shown here is derived from an EMBL/GenBank/DDBJ whole genome shotgun (WGS) entry which is preliminary data.</text>
</comment>
<keyword evidence="3" id="KW-0597">Phosphoprotein</keyword>
<sequence>MAKNKDCNKKINLKKIKKRLNILSFFSIVSVSFFIVFIFLFLTDTFNLKNENKKLLEEKKVQIYNLYLGDIFKRILLLVNSTPFVDYLRSGRETRIDLESEMLNNFSHYIDEEIKGYKIISNNNNDLIFIGKESNFNLLIELCYINDKLNFEMGRCAAKLYIYFDEDEILNKIKKFDPFIEKCFKCNAFEIKNGSIINGLYISKSDNFKIKFNIKNMQNYSKIINFIIISFLVMVLICFLTFYLNHRLLNIYIYIPLTKLFNYVKNDSEKQSFILSEVNEIADKVEEFKNNAQKNEKIKQQIEFSKLASQVAHDIKSPLVALNIFFAKATQLPEDNRILVRNAIQRIQDIANSLIFKHQELNNQNKNVIEDIEPHSVQLLSSLIESLISEKRMQYREYLEIEIEGKFGVNSYGLFSRIQPKEFKRMLSNLINNAVEALNKKGNIILFLNSKNDKILFSIKDNGKGIHPYLLPKLMKRGASFGKKEGSGLGLYHAKVLSEQWGGKLELNSEVAKGTEVLLTLPKASEPTWFISTLNISFDSTIVIIDDDASIHNIWDDRFQIFLKQEYNIKIIHFSNPENVISWFTTENIENIIFLCDYEFINHKMNGLDLVSKLNTHLQTILVTSRFEEEGFREKCEKMGIKMIPKNLAYFVPIKMLPAKEKPYAILIDDDLFIHTIWRATAAEKNIRYFQSAESFMNEVERFDKSTPLYIDSHLGEGLNGEDVAKKIYEMGFRDIYLATSYDACFFPPMNWIKEIRGKEPPWFN</sequence>
<gene>
    <name evidence="6" type="ORF">GCL57_02350</name>
</gene>
<dbReference type="RefSeq" id="WP_152211655.1">
    <property type="nucleotide sequence ID" value="NZ_WFLN01000004.1"/>
</dbReference>
<dbReference type="InterPro" id="IPR005467">
    <property type="entry name" value="His_kinase_dom"/>
</dbReference>
<evidence type="ECO:0000256" key="2">
    <source>
        <dbReference type="ARBA" id="ARBA00012438"/>
    </source>
</evidence>
<dbReference type="PROSITE" id="PS50109">
    <property type="entry name" value="HIS_KIN"/>
    <property type="match status" value="1"/>
</dbReference>
<dbReference type="InterPro" id="IPR003594">
    <property type="entry name" value="HATPase_dom"/>
</dbReference>
<keyword evidence="4" id="KW-0812">Transmembrane</keyword>
<dbReference type="SMART" id="SM00387">
    <property type="entry name" value="HATPase_c"/>
    <property type="match status" value="1"/>
</dbReference>
<keyword evidence="7" id="KW-1185">Reference proteome</keyword>
<keyword evidence="4" id="KW-0472">Membrane</keyword>
<evidence type="ECO:0000256" key="3">
    <source>
        <dbReference type="ARBA" id="ARBA00022553"/>
    </source>
</evidence>
<feature type="transmembrane region" description="Helical" evidence="4">
    <location>
        <begin position="223"/>
        <end position="244"/>
    </location>
</feature>
<evidence type="ECO:0000313" key="7">
    <source>
        <dbReference type="Proteomes" id="UP000442694"/>
    </source>
</evidence>
<feature type="transmembrane region" description="Helical" evidence="4">
    <location>
        <begin position="20"/>
        <end position="43"/>
    </location>
</feature>
<dbReference type="EC" id="2.7.13.3" evidence="2"/>
<name>A0A833JF67_9BACT</name>
<keyword evidence="4" id="KW-1133">Transmembrane helix</keyword>
<evidence type="ECO:0000256" key="1">
    <source>
        <dbReference type="ARBA" id="ARBA00000085"/>
    </source>
</evidence>
<organism evidence="6 7">
    <name type="scientific">Fluviispira multicolorata</name>
    <dbReference type="NCBI Taxonomy" id="2654512"/>
    <lineage>
        <taxon>Bacteria</taxon>
        <taxon>Pseudomonadati</taxon>
        <taxon>Bdellovibrionota</taxon>
        <taxon>Oligoflexia</taxon>
        <taxon>Silvanigrellales</taxon>
        <taxon>Silvanigrellaceae</taxon>
        <taxon>Fluviispira</taxon>
    </lineage>
</organism>
<dbReference type="Proteomes" id="UP000442694">
    <property type="component" value="Unassembled WGS sequence"/>
</dbReference>